<gene>
    <name evidence="1" type="ORF">ASZ90_013372</name>
</gene>
<comment type="caution">
    <text evidence="1">The sequence shown here is derived from an EMBL/GenBank/DDBJ whole genome shotgun (WGS) entry which is preliminary data.</text>
</comment>
<reference evidence="1" key="1">
    <citation type="journal article" date="2015" name="Proc. Natl. Acad. Sci. U.S.A.">
        <title>Networks of energetic and metabolic interactions define dynamics in microbial communities.</title>
        <authorList>
            <person name="Embree M."/>
            <person name="Liu J.K."/>
            <person name="Al-Bassam M.M."/>
            <person name="Zengler K."/>
        </authorList>
    </citation>
    <scope>NUCLEOTIDE SEQUENCE</scope>
</reference>
<dbReference type="EMBL" id="LNQE01001473">
    <property type="protein sequence ID" value="KUG16925.1"/>
    <property type="molecule type" value="Genomic_DNA"/>
</dbReference>
<sequence length="57" mass="6549">MRIVYLKEHREILERIQNEGRCLLVPDGRDITKEPNLLLSRLCASDRGILDGSLLSE</sequence>
<name>A0A0W8F7T6_9ZZZZ</name>
<organism evidence="1">
    <name type="scientific">hydrocarbon metagenome</name>
    <dbReference type="NCBI Taxonomy" id="938273"/>
    <lineage>
        <taxon>unclassified sequences</taxon>
        <taxon>metagenomes</taxon>
        <taxon>ecological metagenomes</taxon>
    </lineage>
</organism>
<proteinExistence type="predicted"/>
<protein>
    <submittedName>
        <fullName evidence="1">Uncharacterized protein</fullName>
    </submittedName>
</protein>
<accession>A0A0W8F7T6</accession>
<dbReference type="AlphaFoldDB" id="A0A0W8F7T6"/>
<evidence type="ECO:0000313" key="1">
    <source>
        <dbReference type="EMBL" id="KUG16925.1"/>
    </source>
</evidence>